<evidence type="ECO:0000313" key="2">
    <source>
        <dbReference type="EMBL" id="MEV0967507.1"/>
    </source>
</evidence>
<dbReference type="RefSeq" id="WP_358129311.1">
    <property type="nucleotide sequence ID" value="NZ_JBFALK010000001.1"/>
</dbReference>
<keyword evidence="3" id="KW-1185">Reference proteome</keyword>
<sequence>MGRPAARAAEGSAQPTEATVATTSGRRGVPPRLPHRPGEPARDPSGGSSRPVPEQVAALFGLPAGLREQACWRLIYETTAPVERLLALNVDD</sequence>
<evidence type="ECO:0000313" key="3">
    <source>
        <dbReference type="Proteomes" id="UP001551675"/>
    </source>
</evidence>
<evidence type="ECO:0000256" key="1">
    <source>
        <dbReference type="SAM" id="MobiDB-lite"/>
    </source>
</evidence>
<name>A0ABV3G7B3_MICGL</name>
<reference evidence="2 3" key="1">
    <citation type="submission" date="2024-06" db="EMBL/GenBank/DDBJ databases">
        <title>The Natural Products Discovery Center: Release of the First 8490 Sequenced Strains for Exploring Actinobacteria Biosynthetic Diversity.</title>
        <authorList>
            <person name="Kalkreuter E."/>
            <person name="Kautsar S.A."/>
            <person name="Yang D."/>
            <person name="Bader C.D."/>
            <person name="Teijaro C.N."/>
            <person name="Fluegel L."/>
            <person name="Davis C.M."/>
            <person name="Simpson J.R."/>
            <person name="Lauterbach L."/>
            <person name="Steele A.D."/>
            <person name="Gui C."/>
            <person name="Meng S."/>
            <person name="Li G."/>
            <person name="Viehrig K."/>
            <person name="Ye F."/>
            <person name="Su P."/>
            <person name="Kiefer A.F."/>
            <person name="Nichols A."/>
            <person name="Cepeda A.J."/>
            <person name="Yan W."/>
            <person name="Fan B."/>
            <person name="Jiang Y."/>
            <person name="Adhikari A."/>
            <person name="Zheng C.-J."/>
            <person name="Schuster L."/>
            <person name="Cowan T.M."/>
            <person name="Smanski M.J."/>
            <person name="Chevrette M.G."/>
            <person name="De Carvalho L.P.S."/>
            <person name="Shen B."/>
        </authorList>
    </citation>
    <scope>NUCLEOTIDE SEQUENCE [LARGE SCALE GENOMIC DNA]</scope>
    <source>
        <strain evidence="2 3">NPDC050100</strain>
    </source>
</reference>
<dbReference type="EMBL" id="JBFALK010000001">
    <property type="protein sequence ID" value="MEV0967507.1"/>
    <property type="molecule type" value="Genomic_DNA"/>
</dbReference>
<feature type="compositionally biased region" description="Polar residues" evidence="1">
    <location>
        <begin position="13"/>
        <end position="25"/>
    </location>
</feature>
<organism evidence="2 3">
    <name type="scientific">Microtetraspora glauca</name>
    <dbReference type="NCBI Taxonomy" id="1996"/>
    <lineage>
        <taxon>Bacteria</taxon>
        <taxon>Bacillati</taxon>
        <taxon>Actinomycetota</taxon>
        <taxon>Actinomycetes</taxon>
        <taxon>Streptosporangiales</taxon>
        <taxon>Streptosporangiaceae</taxon>
        <taxon>Microtetraspora</taxon>
    </lineage>
</organism>
<dbReference type="Proteomes" id="UP001551675">
    <property type="component" value="Unassembled WGS sequence"/>
</dbReference>
<comment type="caution">
    <text evidence="2">The sequence shown here is derived from an EMBL/GenBank/DDBJ whole genome shotgun (WGS) entry which is preliminary data.</text>
</comment>
<proteinExistence type="predicted"/>
<gene>
    <name evidence="2" type="ORF">AB0I59_02635</name>
</gene>
<accession>A0ABV3G7B3</accession>
<protein>
    <submittedName>
        <fullName evidence="2">Uncharacterized protein</fullName>
    </submittedName>
</protein>
<feature type="region of interest" description="Disordered" evidence="1">
    <location>
        <begin position="1"/>
        <end position="54"/>
    </location>
</feature>